<accession>A0A1K0IP62</accession>
<gene>
    <name evidence="1" type="ORF">CNECB9_510014</name>
</gene>
<dbReference type="EMBL" id="FMSH01000457">
    <property type="protein sequence ID" value="SCU92159.1"/>
    <property type="molecule type" value="Genomic_DNA"/>
</dbReference>
<dbReference type="AlphaFoldDB" id="A0A1K0IP62"/>
<dbReference type="RefSeq" id="WP_340529109.1">
    <property type="nucleotide sequence ID" value="NZ_FMSH01000457.1"/>
</dbReference>
<name>A0A1K0IP62_CUPNE</name>
<sequence length="124" mass="14412">MLRYCRSPLCLVVETRWLIPRGFDGFTPGPLILLRPGASQALIEHEKVHVRQFWRSWGLMGVLYLASRRWRLRYEVEAYRVQLRHSPPGAAHGLARVLACKYRLKISEAEAYRLLTQDLHGDAE</sequence>
<protein>
    <recommendedName>
        <fullName evidence="2">DUF4157 domain-containing protein</fullName>
    </recommendedName>
</protein>
<organism evidence="1">
    <name type="scientific">Cupriavidus necator</name>
    <name type="common">Alcaligenes eutrophus</name>
    <name type="synonym">Ralstonia eutropha</name>
    <dbReference type="NCBI Taxonomy" id="106590"/>
    <lineage>
        <taxon>Bacteria</taxon>
        <taxon>Pseudomonadati</taxon>
        <taxon>Pseudomonadota</taxon>
        <taxon>Betaproteobacteria</taxon>
        <taxon>Burkholderiales</taxon>
        <taxon>Burkholderiaceae</taxon>
        <taxon>Cupriavidus</taxon>
    </lineage>
</organism>
<evidence type="ECO:0000313" key="1">
    <source>
        <dbReference type="EMBL" id="SCU92159.1"/>
    </source>
</evidence>
<evidence type="ECO:0008006" key="2">
    <source>
        <dbReference type="Google" id="ProtNLM"/>
    </source>
</evidence>
<reference evidence="1" key="1">
    <citation type="submission" date="2016-09" db="EMBL/GenBank/DDBJ databases">
        <authorList>
            <person name="Capua I."/>
            <person name="De Benedictis P."/>
            <person name="Joannis T."/>
            <person name="Lombin L.H."/>
            <person name="Cattoli G."/>
        </authorList>
    </citation>
    <scope>NUCLEOTIDE SEQUENCE</scope>
    <source>
        <strain evidence="1">B9</strain>
    </source>
</reference>
<proteinExistence type="predicted"/>